<dbReference type="EMBL" id="JXZB01000002">
    <property type="protein sequence ID" value="KIQ66014.1"/>
    <property type="molecule type" value="Genomic_DNA"/>
</dbReference>
<sequence>MPAGADPVKVEFRKSSYSDPAGNGDCVEWSVGYSDSHNVLLVRDSKDTSGPVLCFPREVWSAFVAAAAAGRFGEV</sequence>
<keyword evidence="3" id="KW-1185">Reference proteome</keyword>
<name>A0A0D0PTX7_KITGR</name>
<dbReference type="PATRIC" id="fig|2064.6.peg.3090"/>
<reference evidence="2 3" key="1">
    <citation type="submission" date="2015-02" db="EMBL/GenBank/DDBJ databases">
        <title>Draft genome sequence of Kitasatospora griseola MF730-N6, a bafilomycin, terpentecin and satosporin producer.</title>
        <authorList>
            <person name="Arens J.C."/>
            <person name="Haltli B."/>
            <person name="Kerr R.G."/>
        </authorList>
    </citation>
    <scope>NUCLEOTIDE SEQUENCE [LARGE SCALE GENOMIC DNA]</scope>
    <source>
        <strain evidence="2 3">MF730-N6</strain>
    </source>
</reference>
<feature type="domain" description="DUF397" evidence="1">
    <location>
        <begin position="11"/>
        <end position="67"/>
    </location>
</feature>
<proteinExistence type="predicted"/>
<accession>A0A0D0PTX7</accession>
<evidence type="ECO:0000313" key="2">
    <source>
        <dbReference type="EMBL" id="KIQ66014.1"/>
    </source>
</evidence>
<organism evidence="2 3">
    <name type="scientific">Kitasatospora griseola</name>
    <name type="common">Streptomyces griseolosporeus</name>
    <dbReference type="NCBI Taxonomy" id="2064"/>
    <lineage>
        <taxon>Bacteria</taxon>
        <taxon>Bacillati</taxon>
        <taxon>Actinomycetota</taxon>
        <taxon>Actinomycetes</taxon>
        <taxon>Kitasatosporales</taxon>
        <taxon>Streptomycetaceae</taxon>
        <taxon>Kitasatospora</taxon>
    </lineage>
</organism>
<dbReference type="InterPro" id="IPR007278">
    <property type="entry name" value="DUF397"/>
</dbReference>
<comment type="caution">
    <text evidence="2">The sequence shown here is derived from an EMBL/GenBank/DDBJ whole genome shotgun (WGS) entry which is preliminary data.</text>
</comment>
<dbReference type="Pfam" id="PF04149">
    <property type="entry name" value="DUF397"/>
    <property type="match status" value="1"/>
</dbReference>
<evidence type="ECO:0000313" key="3">
    <source>
        <dbReference type="Proteomes" id="UP000032066"/>
    </source>
</evidence>
<gene>
    <name evidence="2" type="ORF">TR51_14340</name>
</gene>
<dbReference type="AlphaFoldDB" id="A0A0D0PTX7"/>
<dbReference type="STRING" id="2064.TR51_14340"/>
<evidence type="ECO:0000259" key="1">
    <source>
        <dbReference type="Pfam" id="PF04149"/>
    </source>
</evidence>
<dbReference type="Proteomes" id="UP000032066">
    <property type="component" value="Unassembled WGS sequence"/>
</dbReference>
<protein>
    <recommendedName>
        <fullName evidence="1">DUF397 domain-containing protein</fullName>
    </recommendedName>
</protein>